<dbReference type="InterPro" id="IPR003349">
    <property type="entry name" value="JmjN"/>
</dbReference>
<dbReference type="Gene3D" id="3.30.40.10">
    <property type="entry name" value="Zinc/RING finger domain, C3HC4 (zinc finger)"/>
    <property type="match status" value="1"/>
</dbReference>
<feature type="domain" description="JmjC" evidence="9">
    <location>
        <begin position="321"/>
        <end position="487"/>
    </location>
</feature>
<feature type="compositionally biased region" description="Low complexity" evidence="7">
    <location>
        <begin position="1188"/>
        <end position="1220"/>
    </location>
</feature>
<name>A0A8H5FCV6_9AGAR</name>
<evidence type="ECO:0000256" key="3">
    <source>
        <dbReference type="ARBA" id="ARBA00022723"/>
    </source>
</evidence>
<dbReference type="PROSITE" id="PS51805">
    <property type="entry name" value="EPHD"/>
    <property type="match status" value="1"/>
</dbReference>
<evidence type="ECO:0000256" key="4">
    <source>
        <dbReference type="ARBA" id="ARBA00022771"/>
    </source>
</evidence>
<feature type="compositionally biased region" description="Polar residues" evidence="7">
    <location>
        <begin position="1094"/>
        <end position="1103"/>
    </location>
</feature>
<feature type="domain" description="JmjN" evidence="8">
    <location>
        <begin position="60"/>
        <end position="101"/>
    </location>
</feature>
<accession>A0A8H5FCV6</accession>
<comment type="catalytic activity">
    <reaction evidence="6">
        <text>N(6),N(6),N(6)-trimethyl-L-lysyl(9)-[histone H3] + 2 2-oxoglutarate + 2 O2 = N(6)-methyl-L-lysyl(9)-[histone H3] + 2 formaldehyde + 2 succinate + 2 CO2</text>
        <dbReference type="Rhea" id="RHEA:60200"/>
        <dbReference type="Rhea" id="RHEA-COMP:15538"/>
        <dbReference type="Rhea" id="RHEA-COMP:15542"/>
        <dbReference type="ChEBI" id="CHEBI:15379"/>
        <dbReference type="ChEBI" id="CHEBI:16526"/>
        <dbReference type="ChEBI" id="CHEBI:16810"/>
        <dbReference type="ChEBI" id="CHEBI:16842"/>
        <dbReference type="ChEBI" id="CHEBI:30031"/>
        <dbReference type="ChEBI" id="CHEBI:61929"/>
        <dbReference type="ChEBI" id="CHEBI:61961"/>
        <dbReference type="EC" id="1.14.11.66"/>
    </reaction>
</comment>
<dbReference type="Pfam" id="PF02375">
    <property type="entry name" value="JmjN"/>
    <property type="match status" value="1"/>
</dbReference>
<feature type="region of interest" description="Disordered" evidence="7">
    <location>
        <begin position="1025"/>
        <end position="1221"/>
    </location>
</feature>
<gene>
    <name evidence="11" type="ORF">D9611_008905</name>
</gene>
<evidence type="ECO:0000313" key="11">
    <source>
        <dbReference type="EMBL" id="KAF5331813.1"/>
    </source>
</evidence>
<keyword evidence="3" id="KW-0479">Metal-binding</keyword>
<dbReference type="Pfam" id="PF13771">
    <property type="entry name" value="zf-HC5HC2H"/>
    <property type="match status" value="1"/>
</dbReference>
<evidence type="ECO:0000313" key="12">
    <source>
        <dbReference type="Proteomes" id="UP000541558"/>
    </source>
</evidence>
<dbReference type="PROSITE" id="PS51184">
    <property type="entry name" value="JMJC"/>
    <property type="match status" value="1"/>
</dbReference>
<evidence type="ECO:0000259" key="10">
    <source>
        <dbReference type="PROSITE" id="PS51805"/>
    </source>
</evidence>
<dbReference type="GO" id="GO:0140684">
    <property type="term" value="F:histone H3K9me2/H3K9me3 demethylase activity"/>
    <property type="evidence" value="ECO:0007669"/>
    <property type="project" value="UniProtKB-EC"/>
</dbReference>
<dbReference type="Pfam" id="PF02373">
    <property type="entry name" value="JmjC"/>
    <property type="match status" value="1"/>
</dbReference>
<feature type="compositionally biased region" description="Low complexity" evidence="7">
    <location>
        <begin position="1051"/>
        <end position="1062"/>
    </location>
</feature>
<feature type="compositionally biased region" description="Basic and acidic residues" evidence="7">
    <location>
        <begin position="180"/>
        <end position="197"/>
    </location>
</feature>
<keyword evidence="12" id="KW-1185">Reference proteome</keyword>
<evidence type="ECO:0000256" key="7">
    <source>
        <dbReference type="SAM" id="MobiDB-lite"/>
    </source>
</evidence>
<dbReference type="GO" id="GO:0008270">
    <property type="term" value="F:zinc ion binding"/>
    <property type="evidence" value="ECO:0007669"/>
    <property type="project" value="UniProtKB-KW"/>
</dbReference>
<feature type="compositionally biased region" description="Polar residues" evidence="7">
    <location>
        <begin position="1174"/>
        <end position="1187"/>
    </location>
</feature>
<feature type="compositionally biased region" description="Basic and acidic residues" evidence="7">
    <location>
        <begin position="42"/>
        <end position="55"/>
    </location>
</feature>
<organism evidence="11 12">
    <name type="scientific">Ephemerocybe angulata</name>
    <dbReference type="NCBI Taxonomy" id="980116"/>
    <lineage>
        <taxon>Eukaryota</taxon>
        <taxon>Fungi</taxon>
        <taxon>Dikarya</taxon>
        <taxon>Basidiomycota</taxon>
        <taxon>Agaricomycotina</taxon>
        <taxon>Agaricomycetes</taxon>
        <taxon>Agaricomycetidae</taxon>
        <taxon>Agaricales</taxon>
        <taxon>Agaricineae</taxon>
        <taxon>Psathyrellaceae</taxon>
        <taxon>Ephemerocybe</taxon>
    </lineage>
</organism>
<dbReference type="SUPFAM" id="SSF51197">
    <property type="entry name" value="Clavaminate synthase-like"/>
    <property type="match status" value="1"/>
</dbReference>
<comment type="caution">
    <text evidence="11">The sequence shown here is derived from an EMBL/GenBank/DDBJ whole genome shotgun (WGS) entry which is preliminary data.</text>
</comment>
<sequence length="1275" mass="138841">MSGSSRSSSLTPCRSPTPEPEIMQPDHFYGSEGIQFPPSPKSDGKTWLDPKDDPTASRGIPVFKPTMEQFKDFEAYMEKINCWGQRSGIVKVIPPKEWTESLPSIKPQLKDVKIKTPIEQHMLGNSGLYRQQNMEKRKVMSVREWVELCNKEEFRAPAVHEVGLESRRDVAPRPRRGKKKESTSAEKEPTVKDEAIEVKVAAVPSPPGSDGAPSPRPESTPGPLASGSQLNWTGKAKEPAQKSKRQPQSREARQANLAERALKDDEFIEGFDAVTDWLPHNTLASDYTPEFCQKLERHYWRNCGLGKSPWYGADTLGTLYTDETSVWNVGHLPSALDRLLPQSSKGLPGVNTPYLYFGMWRATFAWHVEDMDLYSINYIHFGAPKFWYAVPQAKAGSLEHAMRTYFPKDTSQCHQFLRHKSFLVSPTTLAKYSCRPNHLVQHAGEFVITYPRGYHAGFNLGLNCAESVNFALECWIELGRNAKVCKCVSDSVRIDVDQLIRDRAEEAKEALEESEAPQKPKRSHKKKALAEVPVLPSPVKQEATDRVTLKISKKRKSDEKEEAPKLKKIKLKASPKKLPPPPAVGLALSPSSFASSSKSPVVMLKIPPRVAEPEPYPCCLCVSMQQEGLLAVHEPPVNRRDAVDAANNPKLWMAHELCAKIIPETWVDEFDGSDGTKKKMVFGVGAIVKDRWNLKCSACSRARPKAHGAPVQCTKGKCPKAFHVTCAAKTDDNNTMFNVVREVEKEVVLWEPPAAPLYDPSAMHVDQGANSVYPKPEERVLKTIKKYEVQILCAQHNPAVAAQKRASKIEKIRQDLLALPVDSRIKIRVSSGVFEVSLIRVIEETCSVEVRWDADTKREFKWGSVVFGSTDGPVQQKYSDGRPTGGNAATSVPVQIYPSITAATAVMSTHPTPVATPPVASSSTLPPGPAKSTAAATSTAPAAPAYNPYTQHPQQRTVAPYEYWSYINAAQQMPYTGFPQTYTYPYGAYYSGATAYPNNPSYNMYTYPQPTAGFVPAPAPIPAAATVTSQQQQQQQQYRNGGLQWQRPYQGPAMGATPTPGGSQEMQPGVDQRSQSQPRTRETSTSADRPVSRPPSSAQSRNLSADGGQATANLATNTNSNSDVNSSGVSGARSATSSAPSSQSPAQAQTGMQVDSAPGRGEKAGSSAPVSDASLASITAPTAVNEQGSNASTNVVSSNSPSSSASPPVGTPTSSSTPAPLHQITSVDLGMLAQLPEAQLTEILSNNPSLREVILNALNMNSGAVAQASASYSLT</sequence>
<feature type="region of interest" description="Disordered" evidence="7">
    <location>
        <begin position="509"/>
        <end position="581"/>
    </location>
</feature>
<feature type="compositionally biased region" description="Polar residues" evidence="7">
    <location>
        <begin position="1072"/>
        <end position="1087"/>
    </location>
</feature>
<dbReference type="PANTHER" id="PTHR10694:SF7">
    <property type="entry name" value="[HISTONE H3]-TRIMETHYL-L-LYSINE(9) DEMETHYLASE"/>
    <property type="match status" value="1"/>
</dbReference>
<evidence type="ECO:0000256" key="6">
    <source>
        <dbReference type="ARBA" id="ARBA00049349"/>
    </source>
</evidence>
<evidence type="ECO:0000256" key="5">
    <source>
        <dbReference type="ARBA" id="ARBA00022833"/>
    </source>
</evidence>
<dbReference type="SMART" id="SM00558">
    <property type="entry name" value="JmjC"/>
    <property type="match status" value="1"/>
</dbReference>
<dbReference type="SMART" id="SM00545">
    <property type="entry name" value="JmjN"/>
    <property type="match status" value="1"/>
</dbReference>
<dbReference type="EMBL" id="JAACJK010000112">
    <property type="protein sequence ID" value="KAF5331813.1"/>
    <property type="molecule type" value="Genomic_DNA"/>
</dbReference>
<protein>
    <recommendedName>
        <fullName evidence="2">[histone H3]-trimethyl-L-lysine(9) demethylase</fullName>
        <ecNumber evidence="2">1.14.11.66</ecNumber>
    </recommendedName>
</protein>
<dbReference type="GO" id="GO:0051864">
    <property type="term" value="F:histone H3K36 demethylase activity"/>
    <property type="evidence" value="ECO:0007669"/>
    <property type="project" value="TreeGrafter"/>
</dbReference>
<evidence type="ECO:0000256" key="1">
    <source>
        <dbReference type="ARBA" id="ARBA00009711"/>
    </source>
</evidence>
<feature type="compositionally biased region" description="Basic residues" evidence="7">
    <location>
        <begin position="566"/>
        <end position="575"/>
    </location>
</feature>
<dbReference type="OrthoDB" id="9547406at2759"/>
<feature type="region of interest" description="Disordered" evidence="7">
    <location>
        <begin position="1"/>
        <end position="61"/>
    </location>
</feature>
<feature type="compositionally biased region" description="Basic and acidic residues" evidence="7">
    <location>
        <begin position="556"/>
        <end position="565"/>
    </location>
</feature>
<dbReference type="InterPro" id="IPR013083">
    <property type="entry name" value="Znf_RING/FYVE/PHD"/>
</dbReference>
<comment type="similarity">
    <text evidence="1">Belongs to the JHDM3 histone demethylase family.</text>
</comment>
<dbReference type="Gene3D" id="2.60.120.650">
    <property type="entry name" value="Cupin"/>
    <property type="match status" value="2"/>
</dbReference>
<feature type="compositionally biased region" description="Low complexity" evidence="7">
    <location>
        <begin position="1025"/>
        <end position="1037"/>
    </location>
</feature>
<dbReference type="GO" id="GO:0005634">
    <property type="term" value="C:nucleus"/>
    <property type="evidence" value="ECO:0007669"/>
    <property type="project" value="TreeGrafter"/>
</dbReference>
<dbReference type="InterPro" id="IPR034732">
    <property type="entry name" value="EPHD"/>
</dbReference>
<feature type="compositionally biased region" description="Low complexity" evidence="7">
    <location>
        <begin position="1110"/>
        <end position="1151"/>
    </location>
</feature>
<dbReference type="PANTHER" id="PTHR10694">
    <property type="entry name" value="LYSINE-SPECIFIC DEMETHYLASE"/>
    <property type="match status" value="1"/>
</dbReference>
<feature type="region of interest" description="Disordered" evidence="7">
    <location>
        <begin position="912"/>
        <end position="939"/>
    </location>
</feature>
<dbReference type="PROSITE" id="PS51183">
    <property type="entry name" value="JMJN"/>
    <property type="match status" value="1"/>
</dbReference>
<dbReference type="Proteomes" id="UP000541558">
    <property type="component" value="Unassembled WGS sequence"/>
</dbReference>
<dbReference type="GO" id="GO:0010468">
    <property type="term" value="P:regulation of gene expression"/>
    <property type="evidence" value="ECO:0007669"/>
    <property type="project" value="TreeGrafter"/>
</dbReference>
<feature type="domain" description="PHD-type" evidence="10">
    <location>
        <begin position="616"/>
        <end position="755"/>
    </location>
</feature>
<dbReference type="AlphaFoldDB" id="A0A8H5FCV6"/>
<feature type="region of interest" description="Disordered" evidence="7">
    <location>
        <begin position="165"/>
        <end position="255"/>
    </location>
</feature>
<dbReference type="CDD" id="cd15571">
    <property type="entry name" value="ePHD"/>
    <property type="match status" value="1"/>
</dbReference>
<reference evidence="11 12" key="1">
    <citation type="journal article" date="2020" name="ISME J.">
        <title>Uncovering the hidden diversity of litter-decomposition mechanisms in mushroom-forming fungi.</title>
        <authorList>
            <person name="Floudas D."/>
            <person name="Bentzer J."/>
            <person name="Ahren D."/>
            <person name="Johansson T."/>
            <person name="Persson P."/>
            <person name="Tunlid A."/>
        </authorList>
    </citation>
    <scope>NUCLEOTIDE SEQUENCE [LARGE SCALE GENOMIC DNA]</scope>
    <source>
        <strain evidence="11 12">CBS 175.51</strain>
    </source>
</reference>
<keyword evidence="5" id="KW-0862">Zinc</keyword>
<evidence type="ECO:0000259" key="9">
    <source>
        <dbReference type="PROSITE" id="PS51184"/>
    </source>
</evidence>
<keyword evidence="4" id="KW-0863">Zinc-finger</keyword>
<dbReference type="InterPro" id="IPR003347">
    <property type="entry name" value="JmjC_dom"/>
</dbReference>
<evidence type="ECO:0000256" key="2">
    <source>
        <dbReference type="ARBA" id="ARBA00012900"/>
    </source>
</evidence>
<dbReference type="EC" id="1.14.11.66" evidence="2"/>
<evidence type="ECO:0000259" key="8">
    <source>
        <dbReference type="PROSITE" id="PS51183"/>
    </source>
</evidence>
<proteinExistence type="inferred from homology"/>
<dbReference type="GO" id="GO:0000785">
    <property type="term" value="C:chromatin"/>
    <property type="evidence" value="ECO:0007669"/>
    <property type="project" value="TreeGrafter"/>
</dbReference>
<feature type="compositionally biased region" description="Low complexity" evidence="7">
    <location>
        <begin position="1"/>
        <end position="16"/>
    </location>
</feature>